<dbReference type="InterPro" id="IPR023210">
    <property type="entry name" value="NADP_OxRdtase_dom"/>
</dbReference>
<feature type="active site" description="Proton donor" evidence="4">
    <location>
        <position position="55"/>
    </location>
</feature>
<feature type="site" description="Lowers pKa of active site Tyr" evidence="6">
    <location>
        <position position="80"/>
    </location>
</feature>
<dbReference type="SUPFAM" id="SSF51430">
    <property type="entry name" value="NAD(P)-linked oxidoreductase"/>
    <property type="match status" value="1"/>
</dbReference>
<dbReference type="FunFam" id="3.20.20.100:FF:000002">
    <property type="entry name" value="2,5-diketo-D-gluconic acid reductase A"/>
    <property type="match status" value="1"/>
</dbReference>
<feature type="binding site" evidence="5">
    <location>
        <position position="113"/>
    </location>
    <ligand>
        <name>substrate</name>
    </ligand>
</feature>
<dbReference type="InterPro" id="IPR018170">
    <property type="entry name" value="Aldo/ket_reductase_CS"/>
</dbReference>
<sequence>MTNPTPTKNLRAGNTTIPMPQLGYGTWEVPSQDATDCVLHALNTGYRSIDTAAIYGNEEAVGRALRQTPIPRDQIFLTTKVWNDAQGTHTTKKALEESLRKLDTDYVDLYLIHWPTPAKDAYVDTWKTLIELRDSGKTRAIGVCNFKEHHLQRLADETGELPAINQIELHPYLTQNPMRAYHDAHDIITEDWSPLGARLNIIDDPTITSIAQAHNVTPGQIILRWHLQIGSIVIPRSVKTTRIETNYDLFSFELNNEQMNAINALDQGKRSGPDPDDMNIGA</sequence>
<dbReference type="PRINTS" id="PR00069">
    <property type="entry name" value="ALDKETRDTASE"/>
</dbReference>
<evidence type="ECO:0000259" key="7">
    <source>
        <dbReference type="Pfam" id="PF00248"/>
    </source>
</evidence>
<proteinExistence type="inferred from homology"/>
<dbReference type="GO" id="GO:0050580">
    <property type="term" value="F:2,5-didehydrogluconate reductase activity"/>
    <property type="evidence" value="ECO:0007669"/>
    <property type="project" value="UniProtKB-EC"/>
</dbReference>
<evidence type="ECO:0000256" key="1">
    <source>
        <dbReference type="ARBA" id="ARBA00007905"/>
    </source>
</evidence>
<accession>A0A239V8I4</accession>
<evidence type="ECO:0000313" key="8">
    <source>
        <dbReference type="EMBL" id="SNV18485.1"/>
    </source>
</evidence>
<dbReference type="RefSeq" id="WP_028327435.1">
    <property type="nucleotide sequence ID" value="NZ_JAAFNS010000001.1"/>
</dbReference>
<feature type="domain" description="NADP-dependent oxidoreductase" evidence="7">
    <location>
        <begin position="22"/>
        <end position="266"/>
    </location>
</feature>
<dbReference type="PROSITE" id="PS00062">
    <property type="entry name" value="ALDOKETO_REDUCTASE_2"/>
    <property type="match status" value="1"/>
</dbReference>
<dbReference type="PANTHER" id="PTHR43827:SF3">
    <property type="entry name" value="NADP-DEPENDENT OXIDOREDUCTASE DOMAIN-CONTAINING PROTEIN"/>
    <property type="match status" value="1"/>
</dbReference>
<comment type="similarity">
    <text evidence="1">Belongs to the aldo/keto reductase family.</text>
</comment>
<dbReference type="Pfam" id="PF00248">
    <property type="entry name" value="Aldo_ket_red"/>
    <property type="match status" value="1"/>
</dbReference>
<dbReference type="InterPro" id="IPR036812">
    <property type="entry name" value="NAD(P)_OxRdtase_dom_sf"/>
</dbReference>
<organism evidence="8 9">
    <name type="scientific">Dermatophilus congolensis</name>
    <dbReference type="NCBI Taxonomy" id="1863"/>
    <lineage>
        <taxon>Bacteria</taxon>
        <taxon>Bacillati</taxon>
        <taxon>Actinomycetota</taxon>
        <taxon>Actinomycetes</taxon>
        <taxon>Micrococcales</taxon>
        <taxon>Dermatophilaceae</taxon>
        <taxon>Dermatophilus</taxon>
    </lineage>
</organism>
<name>A0A239V8I4_9MICO</name>
<dbReference type="OrthoDB" id="9804790at2"/>
<dbReference type="PIRSF" id="PIRSF000097">
    <property type="entry name" value="AKR"/>
    <property type="match status" value="1"/>
</dbReference>
<dbReference type="PROSITE" id="PS00063">
    <property type="entry name" value="ALDOKETO_REDUCTASE_3"/>
    <property type="match status" value="1"/>
</dbReference>
<evidence type="ECO:0000256" key="4">
    <source>
        <dbReference type="PIRSR" id="PIRSR000097-1"/>
    </source>
</evidence>
<dbReference type="KEGG" id="dco:SAMEA4475696_0468"/>
<dbReference type="GeneID" id="63458752"/>
<dbReference type="EMBL" id="LT906453">
    <property type="protein sequence ID" value="SNV18485.1"/>
    <property type="molecule type" value="Genomic_DNA"/>
</dbReference>
<dbReference type="AlphaFoldDB" id="A0A239V8I4"/>
<keyword evidence="9" id="KW-1185">Reference proteome</keyword>
<dbReference type="PROSITE" id="PS00798">
    <property type="entry name" value="ALDOKETO_REDUCTASE_1"/>
    <property type="match status" value="1"/>
</dbReference>
<keyword evidence="3 8" id="KW-0560">Oxidoreductase</keyword>
<evidence type="ECO:0000256" key="5">
    <source>
        <dbReference type="PIRSR" id="PIRSR000097-2"/>
    </source>
</evidence>
<evidence type="ECO:0000313" key="9">
    <source>
        <dbReference type="Proteomes" id="UP000242637"/>
    </source>
</evidence>
<keyword evidence="2" id="KW-0521">NADP</keyword>
<evidence type="ECO:0000256" key="6">
    <source>
        <dbReference type="PIRSR" id="PIRSR000097-3"/>
    </source>
</evidence>
<dbReference type="EC" id="1.1.1.274" evidence="8"/>
<dbReference type="InterPro" id="IPR020471">
    <property type="entry name" value="AKR"/>
</dbReference>
<gene>
    <name evidence="8" type="primary">dkgA</name>
    <name evidence="8" type="ORF">SAMEA4475696_00468</name>
</gene>
<dbReference type="STRING" id="1121387.GCA_000429885_01570"/>
<evidence type="ECO:0000256" key="3">
    <source>
        <dbReference type="ARBA" id="ARBA00023002"/>
    </source>
</evidence>
<reference evidence="8 9" key="1">
    <citation type="submission" date="2017-06" db="EMBL/GenBank/DDBJ databases">
        <authorList>
            <consortium name="Pathogen Informatics"/>
        </authorList>
    </citation>
    <scope>NUCLEOTIDE SEQUENCE [LARGE SCALE GENOMIC DNA]</scope>
    <source>
        <strain evidence="8 9">NCTC13039</strain>
    </source>
</reference>
<protein>
    <submittedName>
        <fullName evidence="8">2,5-diketo-D-gluconic acid reductase A</fullName>
        <ecNumber evidence="8">1.1.1.274</ecNumber>
    </submittedName>
</protein>
<dbReference type="Proteomes" id="UP000242637">
    <property type="component" value="Chromosome 1"/>
</dbReference>
<dbReference type="Gene3D" id="3.20.20.100">
    <property type="entry name" value="NADP-dependent oxidoreductase domain"/>
    <property type="match status" value="1"/>
</dbReference>
<dbReference type="PANTHER" id="PTHR43827">
    <property type="entry name" value="2,5-DIKETO-D-GLUCONIC ACID REDUCTASE"/>
    <property type="match status" value="1"/>
</dbReference>
<evidence type="ECO:0000256" key="2">
    <source>
        <dbReference type="ARBA" id="ARBA00022857"/>
    </source>
</evidence>